<protein>
    <submittedName>
        <fullName evidence="1">Uncharacterized protein</fullName>
    </submittedName>
</protein>
<dbReference type="EMBL" id="CP064749">
    <property type="protein sequence ID" value="QPC63302.1"/>
    <property type="molecule type" value="Genomic_DNA"/>
</dbReference>
<evidence type="ECO:0000313" key="1">
    <source>
        <dbReference type="EMBL" id="QPC63302.1"/>
    </source>
</evidence>
<organism evidence="1 2">
    <name type="scientific">Fusarium culmorum</name>
    <dbReference type="NCBI Taxonomy" id="5516"/>
    <lineage>
        <taxon>Eukaryota</taxon>
        <taxon>Fungi</taxon>
        <taxon>Dikarya</taxon>
        <taxon>Ascomycota</taxon>
        <taxon>Pezizomycotina</taxon>
        <taxon>Sordariomycetes</taxon>
        <taxon>Hypocreomycetidae</taxon>
        <taxon>Hypocreales</taxon>
        <taxon>Nectriaceae</taxon>
        <taxon>Fusarium</taxon>
    </lineage>
</organism>
<name>A0A7S8D7C0_FUSCU</name>
<dbReference type="AlphaFoldDB" id="A0A7S8D7C0"/>
<gene>
    <name evidence="1" type="ORF">HYE67_005533</name>
</gene>
<reference evidence="1" key="1">
    <citation type="submission" date="2020-11" db="EMBL/GenBank/DDBJ databases">
        <title>The chromosome-scale genome resource for two endophytic Fusarium species: F. culmorum and F. pseudograminearum.</title>
        <authorList>
            <person name="Yuan Z."/>
        </authorList>
    </citation>
    <scope>NUCLEOTIDE SEQUENCE</scope>
    <source>
        <strain evidence="1">Class2-1B</strain>
    </source>
</reference>
<accession>A0A7S8D7C0</accession>
<evidence type="ECO:0000313" key="2">
    <source>
        <dbReference type="Proteomes" id="UP000663297"/>
    </source>
</evidence>
<sequence length="122" mass="13266">MGNLILEPVKAIVSNISPGSLSMSDIADLLELAALTIRSTDLALDLFLDTLQPNAPRFMTADVQVAKYLLRNLMAIAVEHIEEANSEAKRLPGLLDLKLSPKDKDGSHVDIDFRIDATGTPR</sequence>
<proteinExistence type="predicted"/>
<dbReference type="Proteomes" id="UP000663297">
    <property type="component" value="Chromosome 3"/>
</dbReference>